<dbReference type="EMBL" id="AODF01000027">
    <property type="protein sequence ID" value="EUJ28839.1"/>
    <property type="molecule type" value="Genomic_DNA"/>
</dbReference>
<reference evidence="1 2" key="1">
    <citation type="journal article" date="2014" name="Int. J. Syst. Evol. Microbiol.">
        <title>Listeria floridensis sp. nov., Listeria aquatica sp. nov., Listeria cornellensis sp. nov., Listeria riparia sp. nov. and Listeria grandensis sp. nov., from agricultural and natural environments.</title>
        <authorList>
            <person name="den Bakker H.C."/>
            <person name="Warchocki S."/>
            <person name="Wright E.M."/>
            <person name="Allred A.F."/>
            <person name="Ahlstrom C."/>
            <person name="Manuel C.S."/>
            <person name="Stasiewicz M.J."/>
            <person name="Burrell A."/>
            <person name="Roof S."/>
            <person name="Strawn L."/>
            <person name="Fortes E.D."/>
            <person name="Nightingale K.K."/>
            <person name="Kephart D."/>
            <person name="Wiedmann M."/>
        </authorList>
    </citation>
    <scope>NUCLEOTIDE SEQUENCE [LARGE SCALE GENOMIC DNA]</scope>
    <source>
        <strain evidence="1 2">FSL S10-1187</strain>
    </source>
</reference>
<evidence type="ECO:0000313" key="2">
    <source>
        <dbReference type="Proteomes" id="UP000019249"/>
    </source>
</evidence>
<name>A0ABP3AW38_9LIST</name>
<comment type="caution">
    <text evidence="1">The sequence shown here is derived from an EMBL/GenBank/DDBJ whole genome shotgun (WGS) entry which is preliminary data.</text>
</comment>
<gene>
    <name evidence="1" type="ORF">MFLO_11864</name>
</gene>
<accession>A0ABP3AW38</accession>
<dbReference type="Proteomes" id="UP000019249">
    <property type="component" value="Unassembled WGS sequence"/>
</dbReference>
<sequence length="85" mass="10286">MKKEKQEISNYLTIHTDEIIAKWLDSIYSMKMPYTSPVYEPLYKKELTEDSKQTVQLIIDFFHEDKQYFDKSLKKMARAYVPKTR</sequence>
<organism evidence="1 2">
    <name type="scientific">Listeria floridensis FSL S10-1187</name>
    <dbReference type="NCBI Taxonomy" id="1265817"/>
    <lineage>
        <taxon>Bacteria</taxon>
        <taxon>Bacillati</taxon>
        <taxon>Bacillota</taxon>
        <taxon>Bacilli</taxon>
        <taxon>Bacillales</taxon>
        <taxon>Listeriaceae</taxon>
        <taxon>Listeria</taxon>
    </lineage>
</organism>
<keyword evidence="2" id="KW-1185">Reference proteome</keyword>
<evidence type="ECO:0000313" key="1">
    <source>
        <dbReference type="EMBL" id="EUJ28839.1"/>
    </source>
</evidence>
<protein>
    <submittedName>
        <fullName evidence="1">STAS domain protein</fullName>
    </submittedName>
</protein>
<proteinExistence type="predicted"/>